<dbReference type="OrthoDB" id="3206072at2759"/>
<keyword evidence="2" id="KW-0812">Transmembrane</keyword>
<reference evidence="3 4" key="1">
    <citation type="journal article" date="2015" name="Fungal Genet. Biol.">
        <title>Evolution of novel wood decay mechanisms in Agaricales revealed by the genome sequences of Fistulina hepatica and Cylindrobasidium torrendii.</title>
        <authorList>
            <person name="Floudas D."/>
            <person name="Held B.W."/>
            <person name="Riley R."/>
            <person name="Nagy L.G."/>
            <person name="Koehler G."/>
            <person name="Ransdell A.S."/>
            <person name="Younus H."/>
            <person name="Chow J."/>
            <person name="Chiniquy J."/>
            <person name="Lipzen A."/>
            <person name="Tritt A."/>
            <person name="Sun H."/>
            <person name="Haridas S."/>
            <person name="LaButti K."/>
            <person name="Ohm R.A."/>
            <person name="Kues U."/>
            <person name="Blanchette R.A."/>
            <person name="Grigoriev I.V."/>
            <person name="Minto R.E."/>
            <person name="Hibbett D.S."/>
        </authorList>
    </citation>
    <scope>NUCLEOTIDE SEQUENCE [LARGE SCALE GENOMIC DNA]</scope>
    <source>
        <strain evidence="3 4">ATCC 64428</strain>
    </source>
</reference>
<sequence length="380" mass="42607">MPPKRKSDADTEGRPAKKATTPKLKKSKMPNWTSSHWSPEKPATDWARKCVERWCLLPPYDTSISEELWEKYYQEREALDGVNTPNSDASKPIVSEELGQDTFRILSAASTNVSAAIYGSVLDEDTRRAIARTIRGSLYFLDLWGNDEEGGGDNPRTVNAKTRLYSPFGLGTSVDLSYNFHWRQFRAGERFSDLSKMSVQRSSKLIYSLVKLPFLAILILATPANRHVVKRQSRTKSVGASLLMVQFRSLIWCGLVLHFVLARLNRELQNNSKIKGTTAKNVASFEETLFGCQEWLSPLKSYNLLIAAGTVLHYKENNAGTVKKAGGDKFKFFQDESKGKNLVEGDMSRIVDMDATLGIPQRMLLLGREEGDGNKSNDAE</sequence>
<evidence type="ECO:0000256" key="1">
    <source>
        <dbReference type="SAM" id="MobiDB-lite"/>
    </source>
</evidence>
<feature type="region of interest" description="Disordered" evidence="1">
    <location>
        <begin position="1"/>
        <end position="38"/>
    </location>
</feature>
<gene>
    <name evidence="3" type="ORF">FISHEDRAFT_55304</name>
</gene>
<evidence type="ECO:0000313" key="3">
    <source>
        <dbReference type="EMBL" id="KIY53216.1"/>
    </source>
</evidence>
<organism evidence="3 4">
    <name type="scientific">Fistulina hepatica ATCC 64428</name>
    <dbReference type="NCBI Taxonomy" id="1128425"/>
    <lineage>
        <taxon>Eukaryota</taxon>
        <taxon>Fungi</taxon>
        <taxon>Dikarya</taxon>
        <taxon>Basidiomycota</taxon>
        <taxon>Agaricomycotina</taxon>
        <taxon>Agaricomycetes</taxon>
        <taxon>Agaricomycetidae</taxon>
        <taxon>Agaricales</taxon>
        <taxon>Fistulinaceae</taxon>
        <taxon>Fistulina</taxon>
    </lineage>
</organism>
<dbReference type="Proteomes" id="UP000054144">
    <property type="component" value="Unassembled WGS sequence"/>
</dbReference>
<feature type="compositionally biased region" description="Basic and acidic residues" evidence="1">
    <location>
        <begin position="1"/>
        <end position="15"/>
    </location>
</feature>
<keyword evidence="2" id="KW-0472">Membrane</keyword>
<protein>
    <submittedName>
        <fullName evidence="3">Uncharacterized protein</fullName>
    </submittedName>
</protein>
<keyword evidence="4" id="KW-1185">Reference proteome</keyword>
<feature type="transmembrane region" description="Helical" evidence="2">
    <location>
        <begin position="205"/>
        <end position="225"/>
    </location>
</feature>
<dbReference type="EMBL" id="KN881627">
    <property type="protein sequence ID" value="KIY53216.1"/>
    <property type="molecule type" value="Genomic_DNA"/>
</dbReference>
<evidence type="ECO:0000256" key="2">
    <source>
        <dbReference type="SAM" id="Phobius"/>
    </source>
</evidence>
<name>A0A0D7API7_9AGAR</name>
<dbReference type="AlphaFoldDB" id="A0A0D7API7"/>
<proteinExistence type="predicted"/>
<accession>A0A0D7API7</accession>
<keyword evidence="2" id="KW-1133">Transmembrane helix</keyword>
<feature type="transmembrane region" description="Helical" evidence="2">
    <location>
        <begin position="245"/>
        <end position="264"/>
    </location>
</feature>
<evidence type="ECO:0000313" key="4">
    <source>
        <dbReference type="Proteomes" id="UP000054144"/>
    </source>
</evidence>